<protein>
    <submittedName>
        <fullName evidence="1">Uncharacterized protein</fullName>
    </submittedName>
</protein>
<proteinExistence type="predicted"/>
<organism evidence="1 2">
    <name type="scientific">Pisum sativum</name>
    <name type="common">Garden pea</name>
    <name type="synonym">Lathyrus oleraceus</name>
    <dbReference type="NCBI Taxonomy" id="3888"/>
    <lineage>
        <taxon>Eukaryota</taxon>
        <taxon>Viridiplantae</taxon>
        <taxon>Streptophyta</taxon>
        <taxon>Embryophyta</taxon>
        <taxon>Tracheophyta</taxon>
        <taxon>Spermatophyta</taxon>
        <taxon>Magnoliopsida</taxon>
        <taxon>eudicotyledons</taxon>
        <taxon>Gunneridae</taxon>
        <taxon>Pentapetalae</taxon>
        <taxon>rosids</taxon>
        <taxon>fabids</taxon>
        <taxon>Fabales</taxon>
        <taxon>Fabaceae</taxon>
        <taxon>Papilionoideae</taxon>
        <taxon>50 kb inversion clade</taxon>
        <taxon>NPAAA clade</taxon>
        <taxon>Hologalegina</taxon>
        <taxon>IRL clade</taxon>
        <taxon>Fabeae</taxon>
        <taxon>Lathyrus</taxon>
    </lineage>
</organism>
<dbReference type="EMBL" id="JAMSHJ010000002">
    <property type="protein sequence ID" value="KAI5434965.1"/>
    <property type="molecule type" value="Genomic_DNA"/>
</dbReference>
<dbReference type="AlphaFoldDB" id="A0A9D4YCD5"/>
<dbReference type="GO" id="GO:0003723">
    <property type="term" value="F:RNA binding"/>
    <property type="evidence" value="ECO:0007669"/>
    <property type="project" value="TreeGrafter"/>
</dbReference>
<keyword evidence="2" id="KW-1185">Reference proteome</keyword>
<accession>A0A9D4YCD5</accession>
<name>A0A9D4YCD5_PEA</name>
<gene>
    <name evidence="1" type="ORF">KIW84_021696</name>
</gene>
<dbReference type="GO" id="GO:0036396">
    <property type="term" value="C:RNA N6-methyladenosine methyltransferase complex"/>
    <property type="evidence" value="ECO:0007669"/>
    <property type="project" value="TreeGrafter"/>
</dbReference>
<dbReference type="Gramene" id="Psat02G0169600-T1">
    <property type="protein sequence ID" value="KAI5434965.1"/>
    <property type="gene ID" value="KIW84_021696"/>
</dbReference>
<dbReference type="PANTHER" id="PTHR23185:SF0">
    <property type="entry name" value="PROTEIN VIRILIZER HOMOLOG"/>
    <property type="match status" value="1"/>
</dbReference>
<comment type="caution">
    <text evidence="1">The sequence shown here is derived from an EMBL/GenBank/DDBJ whole genome shotgun (WGS) entry which is preliminary data.</text>
</comment>
<sequence length="271" mass="30494">MKSAQDYATRVDNFRSYATISKDIFHRWAYPLFPDVMNFGNTTTKLKDLPLALHSTNFDIEDLRSSLSVLSIPIPVANISLEVKPFLQLMLNILELSEIGNNGHIGDDVDGQDSTTITLLLLGVVERATRYTVGCEAFLGWWPREDESIPSGFSEGYCHLLELILSKPRHDVASLATYLLHRLIFYGCASRYESAVLSVLGSTTTFGRVTNITLNMLSSAEVPLPRNLPNRVLILHMNSITAHAMVHACWSVLTLWLQKKKIAEWFKGYDF</sequence>
<evidence type="ECO:0000313" key="1">
    <source>
        <dbReference type="EMBL" id="KAI5434965.1"/>
    </source>
</evidence>
<dbReference type="InterPro" id="IPR026736">
    <property type="entry name" value="Virilizer"/>
</dbReference>
<reference evidence="1 2" key="1">
    <citation type="journal article" date="2022" name="Nat. Genet.">
        <title>Improved pea reference genome and pan-genome highlight genomic features and evolutionary characteristics.</title>
        <authorList>
            <person name="Yang T."/>
            <person name="Liu R."/>
            <person name="Luo Y."/>
            <person name="Hu S."/>
            <person name="Wang D."/>
            <person name="Wang C."/>
            <person name="Pandey M.K."/>
            <person name="Ge S."/>
            <person name="Xu Q."/>
            <person name="Li N."/>
            <person name="Li G."/>
            <person name="Huang Y."/>
            <person name="Saxena R.K."/>
            <person name="Ji Y."/>
            <person name="Li M."/>
            <person name="Yan X."/>
            <person name="He Y."/>
            <person name="Liu Y."/>
            <person name="Wang X."/>
            <person name="Xiang C."/>
            <person name="Varshney R.K."/>
            <person name="Ding H."/>
            <person name="Gao S."/>
            <person name="Zong X."/>
        </authorList>
    </citation>
    <scope>NUCLEOTIDE SEQUENCE [LARGE SCALE GENOMIC DNA]</scope>
    <source>
        <strain evidence="1 2">cv. Zhongwan 6</strain>
    </source>
</reference>
<evidence type="ECO:0000313" key="2">
    <source>
        <dbReference type="Proteomes" id="UP001058974"/>
    </source>
</evidence>
<dbReference type="Proteomes" id="UP001058974">
    <property type="component" value="Chromosome 2"/>
</dbReference>
<dbReference type="PANTHER" id="PTHR23185">
    <property type="entry name" value="PROTEIN VIRILIZER HOMOLOG"/>
    <property type="match status" value="1"/>
</dbReference>